<evidence type="ECO:0000256" key="6">
    <source>
        <dbReference type="ARBA" id="ARBA00024511"/>
    </source>
</evidence>
<feature type="region of interest" description="Disordered" evidence="8">
    <location>
        <begin position="25"/>
        <end position="46"/>
    </location>
</feature>
<evidence type="ECO:0000259" key="10">
    <source>
        <dbReference type="Pfam" id="PF22244"/>
    </source>
</evidence>
<evidence type="ECO:0000256" key="3">
    <source>
        <dbReference type="ARBA" id="ARBA00022729"/>
    </source>
</evidence>
<protein>
    <recommendedName>
        <fullName evidence="7">(4-O-methyl)-D-glucuronate--lignin esterase</fullName>
        <ecNumber evidence="7">3.1.1.117</ecNumber>
    </recommendedName>
</protein>
<evidence type="ECO:0000256" key="7">
    <source>
        <dbReference type="ARBA" id="ARBA00026105"/>
    </source>
</evidence>
<evidence type="ECO:0000256" key="4">
    <source>
        <dbReference type="ARBA" id="ARBA00022801"/>
    </source>
</evidence>
<sequence length="174" mass="18326">MVHLTSALLLASAASLAVAAPAASQPDSLSANDAPYPAATPRPRYRQPDSILLGLSIKKPSSTGPSSADHHMLAALTVPRGLIALENDIDWLGPVATTGCMLAGRLIYKAYGGPNHMGFSLVGGHSHCQFPSSQLSELTSYIINYFLLNSGTVERSSAKVDLKSWAPWDVPTLS</sequence>
<keyword evidence="3 9" id="KW-0732">Signal</keyword>
<comment type="caution">
    <text evidence="11">The sequence shown here is derived from an EMBL/GenBank/DDBJ whole genome shotgun (WGS) entry which is preliminary data.</text>
</comment>
<keyword evidence="4" id="KW-0378">Hydrolase</keyword>
<keyword evidence="12" id="KW-1185">Reference proteome</keyword>
<dbReference type="EMBL" id="MU859149">
    <property type="protein sequence ID" value="KAK3951383.1"/>
    <property type="molecule type" value="Genomic_DNA"/>
</dbReference>
<dbReference type="Pfam" id="PF22244">
    <property type="entry name" value="GCE_fung"/>
    <property type="match status" value="1"/>
</dbReference>
<name>A0AAN6NWF8_9PEZI</name>
<dbReference type="EC" id="3.1.1.117" evidence="7"/>
<dbReference type="GO" id="GO:0046274">
    <property type="term" value="P:lignin catabolic process"/>
    <property type="evidence" value="ECO:0007669"/>
    <property type="project" value="UniProtKB-KW"/>
</dbReference>
<accession>A0AAN6NWF8</accession>
<proteinExistence type="inferred from homology"/>
<evidence type="ECO:0000256" key="1">
    <source>
        <dbReference type="ARBA" id="ARBA00010092"/>
    </source>
</evidence>
<dbReference type="Proteomes" id="UP001303222">
    <property type="component" value="Unassembled WGS sequence"/>
</dbReference>
<feature type="chain" id="PRO_5042880245" description="(4-O-methyl)-D-glucuronate--lignin esterase" evidence="9">
    <location>
        <begin position="20"/>
        <end position="174"/>
    </location>
</feature>
<evidence type="ECO:0000256" key="2">
    <source>
        <dbReference type="ARBA" id="ARBA00022487"/>
    </source>
</evidence>
<feature type="signal peptide" evidence="9">
    <location>
        <begin position="1"/>
        <end position="19"/>
    </location>
</feature>
<dbReference type="Gene3D" id="3.40.50.1820">
    <property type="entry name" value="alpha/beta hydrolase"/>
    <property type="match status" value="1"/>
</dbReference>
<evidence type="ECO:0000256" key="5">
    <source>
        <dbReference type="ARBA" id="ARBA00023185"/>
    </source>
</evidence>
<evidence type="ECO:0000313" key="11">
    <source>
        <dbReference type="EMBL" id="KAK3951383.1"/>
    </source>
</evidence>
<organism evidence="11 12">
    <name type="scientific">Pseudoneurospora amorphoporcata</name>
    <dbReference type="NCBI Taxonomy" id="241081"/>
    <lineage>
        <taxon>Eukaryota</taxon>
        <taxon>Fungi</taxon>
        <taxon>Dikarya</taxon>
        <taxon>Ascomycota</taxon>
        <taxon>Pezizomycotina</taxon>
        <taxon>Sordariomycetes</taxon>
        <taxon>Sordariomycetidae</taxon>
        <taxon>Sordariales</taxon>
        <taxon>Sordariaceae</taxon>
        <taxon>Pseudoneurospora</taxon>
    </lineage>
</organism>
<reference evidence="11" key="1">
    <citation type="journal article" date="2023" name="Mol. Phylogenet. Evol.">
        <title>Genome-scale phylogeny and comparative genomics of the fungal order Sordariales.</title>
        <authorList>
            <person name="Hensen N."/>
            <person name="Bonometti L."/>
            <person name="Westerberg I."/>
            <person name="Brannstrom I.O."/>
            <person name="Guillou S."/>
            <person name="Cros-Aarteil S."/>
            <person name="Calhoun S."/>
            <person name="Haridas S."/>
            <person name="Kuo A."/>
            <person name="Mondo S."/>
            <person name="Pangilinan J."/>
            <person name="Riley R."/>
            <person name="LaButti K."/>
            <person name="Andreopoulos B."/>
            <person name="Lipzen A."/>
            <person name="Chen C."/>
            <person name="Yan M."/>
            <person name="Daum C."/>
            <person name="Ng V."/>
            <person name="Clum A."/>
            <person name="Steindorff A."/>
            <person name="Ohm R.A."/>
            <person name="Martin F."/>
            <person name="Silar P."/>
            <person name="Natvig D.O."/>
            <person name="Lalanne C."/>
            <person name="Gautier V."/>
            <person name="Ament-Velasquez S.L."/>
            <person name="Kruys A."/>
            <person name="Hutchinson M.I."/>
            <person name="Powell A.J."/>
            <person name="Barry K."/>
            <person name="Miller A.N."/>
            <person name="Grigoriev I.V."/>
            <person name="Debuchy R."/>
            <person name="Gladieux P."/>
            <person name="Hiltunen Thoren M."/>
            <person name="Johannesson H."/>
        </authorList>
    </citation>
    <scope>NUCLEOTIDE SEQUENCE</scope>
    <source>
        <strain evidence="11">CBS 626.80</strain>
    </source>
</reference>
<dbReference type="InterPro" id="IPR029058">
    <property type="entry name" value="AB_hydrolase_fold"/>
</dbReference>
<gene>
    <name evidence="11" type="ORF">QBC32DRAFT_314942</name>
</gene>
<keyword evidence="5" id="KW-0439">Lignin degradation</keyword>
<dbReference type="GO" id="GO:0052689">
    <property type="term" value="F:carboxylic ester hydrolase activity"/>
    <property type="evidence" value="ECO:0007669"/>
    <property type="project" value="UniProtKB-KW"/>
</dbReference>
<feature type="domain" description="4-O-methyl-glucuronoyl methylesterase-like" evidence="10">
    <location>
        <begin position="68"/>
        <end position="112"/>
    </location>
</feature>
<comment type="similarity">
    <text evidence="1">Belongs to the carbohydrate esterase 15 (CE15) family.</text>
</comment>
<dbReference type="InterPro" id="IPR054579">
    <property type="entry name" value="GCE-like_dom"/>
</dbReference>
<dbReference type="AlphaFoldDB" id="A0AAN6NWF8"/>
<evidence type="ECO:0000313" key="12">
    <source>
        <dbReference type="Proteomes" id="UP001303222"/>
    </source>
</evidence>
<evidence type="ECO:0000256" key="9">
    <source>
        <dbReference type="SAM" id="SignalP"/>
    </source>
</evidence>
<keyword evidence="2" id="KW-0719">Serine esterase</keyword>
<reference evidence="11" key="2">
    <citation type="submission" date="2023-06" db="EMBL/GenBank/DDBJ databases">
        <authorList>
            <consortium name="Lawrence Berkeley National Laboratory"/>
            <person name="Mondo S.J."/>
            <person name="Hensen N."/>
            <person name="Bonometti L."/>
            <person name="Westerberg I."/>
            <person name="Brannstrom I.O."/>
            <person name="Guillou S."/>
            <person name="Cros-Aarteil S."/>
            <person name="Calhoun S."/>
            <person name="Haridas S."/>
            <person name="Kuo A."/>
            <person name="Pangilinan J."/>
            <person name="Riley R."/>
            <person name="Labutti K."/>
            <person name="Andreopoulos B."/>
            <person name="Lipzen A."/>
            <person name="Chen C."/>
            <person name="Yanf M."/>
            <person name="Daum C."/>
            <person name="Ng V."/>
            <person name="Clum A."/>
            <person name="Steindorff A."/>
            <person name="Ohm R."/>
            <person name="Martin F."/>
            <person name="Silar P."/>
            <person name="Natvig D."/>
            <person name="Lalanne C."/>
            <person name="Gautier V."/>
            <person name="Ament-Velasquez S.L."/>
            <person name="Kruys A."/>
            <person name="Hutchinson M.I."/>
            <person name="Powell A.J."/>
            <person name="Barry K."/>
            <person name="Miller A.N."/>
            <person name="Grigoriev I.V."/>
            <person name="Debuchy R."/>
            <person name="Gladieux P."/>
            <person name="Thoren M.H."/>
            <person name="Johannesson H."/>
        </authorList>
    </citation>
    <scope>NUCLEOTIDE SEQUENCE</scope>
    <source>
        <strain evidence="11">CBS 626.80</strain>
    </source>
</reference>
<comment type="catalytic activity">
    <reaction evidence="6">
        <text>a 4-O-methyl-alpha-D-glucuronosyl ester derivative + H2O = 4-O-methyl-alpha-D-glucuronate derivative + an alcohol + H(+)</text>
        <dbReference type="Rhea" id="RHEA:67452"/>
        <dbReference type="ChEBI" id="CHEBI:15377"/>
        <dbReference type="ChEBI" id="CHEBI:15378"/>
        <dbReference type="ChEBI" id="CHEBI:30879"/>
        <dbReference type="ChEBI" id="CHEBI:171667"/>
        <dbReference type="ChEBI" id="CHEBI:171668"/>
        <dbReference type="EC" id="3.1.1.117"/>
    </reaction>
    <physiologicalReaction direction="left-to-right" evidence="6">
        <dbReference type="Rhea" id="RHEA:67453"/>
    </physiologicalReaction>
</comment>
<evidence type="ECO:0000256" key="8">
    <source>
        <dbReference type="SAM" id="MobiDB-lite"/>
    </source>
</evidence>